<dbReference type="KEGG" id="dfn:CVE23_02170"/>
<keyword evidence="1" id="KW-1133">Transmembrane helix</keyword>
<protein>
    <submittedName>
        <fullName evidence="2">Uncharacterized protein</fullName>
    </submittedName>
</protein>
<dbReference type="EMBL" id="CP025003">
    <property type="protein sequence ID" value="ATZ92887.1"/>
    <property type="molecule type" value="Genomic_DNA"/>
</dbReference>
<keyword evidence="1" id="KW-0472">Membrane</keyword>
<keyword evidence="3" id="KW-1185">Reference proteome</keyword>
<feature type="transmembrane region" description="Helical" evidence="1">
    <location>
        <begin position="33"/>
        <end position="51"/>
    </location>
</feature>
<keyword evidence="1" id="KW-0812">Transmembrane</keyword>
<evidence type="ECO:0000313" key="3">
    <source>
        <dbReference type="Proteomes" id="UP000231901"/>
    </source>
</evidence>
<dbReference type="AlphaFoldDB" id="A0A2K8QH93"/>
<organism evidence="2 3">
    <name type="scientific">Dickeya fangzhongdai</name>
    <dbReference type="NCBI Taxonomy" id="1778540"/>
    <lineage>
        <taxon>Bacteria</taxon>
        <taxon>Pseudomonadati</taxon>
        <taxon>Pseudomonadota</taxon>
        <taxon>Gammaproteobacteria</taxon>
        <taxon>Enterobacterales</taxon>
        <taxon>Pectobacteriaceae</taxon>
        <taxon>Dickeya</taxon>
    </lineage>
</organism>
<reference evidence="3" key="1">
    <citation type="journal article" date="2018" name="Genome Announc.">
        <title>Complete genome sequence of a Dickeya fangzhongdai type strain causing bleeding canker of pear tree trunks.</title>
        <authorList>
            <person name="Zhao Y."/>
            <person name="Tian Y."/>
            <person name="Li X."/>
            <person name="Hu B."/>
        </authorList>
    </citation>
    <scope>NUCLEOTIDE SEQUENCE [LARGE SCALE GENOMIC DNA]</scope>
    <source>
        <strain evidence="3">DSM 101947</strain>
    </source>
</reference>
<accession>A0A2K8QH93</accession>
<proteinExistence type="predicted"/>
<name>A0A2K8QH93_9GAMM</name>
<gene>
    <name evidence="2" type="ORF">CVE23_02170</name>
</gene>
<sequence length="65" mass="7666">MWSPEGVSLRPRSIPYDFGVVTTRRRFSRVTRIILILETLVAVIDSGVAWTKLRQFWWDFKGVRV</sequence>
<evidence type="ECO:0000313" key="2">
    <source>
        <dbReference type="EMBL" id="ATZ92887.1"/>
    </source>
</evidence>
<dbReference type="Proteomes" id="UP000231901">
    <property type="component" value="Chromosome"/>
</dbReference>
<evidence type="ECO:0000256" key="1">
    <source>
        <dbReference type="SAM" id="Phobius"/>
    </source>
</evidence>